<dbReference type="AlphaFoldDB" id="A0A3M6UWG8"/>
<protein>
    <recommendedName>
        <fullName evidence="12">G-protein coupled receptors family 2 profile 2 domain-containing protein</fullName>
    </recommendedName>
</protein>
<keyword evidence="11" id="KW-1185">Reference proteome</keyword>
<keyword evidence="2" id="KW-1003">Cell membrane</keyword>
<dbReference type="Gene3D" id="1.25.40.610">
    <property type="match status" value="1"/>
</dbReference>
<evidence type="ECO:0000256" key="7">
    <source>
        <dbReference type="SAM" id="Phobius"/>
    </source>
</evidence>
<organism evidence="10 11">
    <name type="scientific">Pocillopora damicornis</name>
    <name type="common">Cauliflower coral</name>
    <name type="synonym">Millepora damicornis</name>
    <dbReference type="NCBI Taxonomy" id="46731"/>
    <lineage>
        <taxon>Eukaryota</taxon>
        <taxon>Metazoa</taxon>
        <taxon>Cnidaria</taxon>
        <taxon>Anthozoa</taxon>
        <taxon>Hexacorallia</taxon>
        <taxon>Scleractinia</taxon>
        <taxon>Astrocoeniina</taxon>
        <taxon>Pocilloporidae</taxon>
        <taxon>Pocillopora</taxon>
    </lineage>
</organism>
<feature type="domain" description="G-protein coupled receptors family 2 profile 2" evidence="9">
    <location>
        <begin position="574"/>
        <end position="780"/>
    </location>
</feature>
<dbReference type="PROSITE" id="PS50221">
    <property type="entry name" value="GAIN_B"/>
    <property type="match status" value="1"/>
</dbReference>
<dbReference type="GO" id="GO:0007166">
    <property type="term" value="P:cell surface receptor signaling pathway"/>
    <property type="evidence" value="ECO:0007669"/>
    <property type="project" value="InterPro"/>
</dbReference>
<dbReference type="InterPro" id="IPR000203">
    <property type="entry name" value="GPS"/>
</dbReference>
<evidence type="ECO:0000313" key="11">
    <source>
        <dbReference type="Proteomes" id="UP000275408"/>
    </source>
</evidence>
<feature type="transmembrane region" description="Helical" evidence="7">
    <location>
        <begin position="573"/>
        <end position="594"/>
    </location>
</feature>
<dbReference type="GO" id="GO:0005886">
    <property type="term" value="C:plasma membrane"/>
    <property type="evidence" value="ECO:0007669"/>
    <property type="project" value="UniProtKB-SubCell"/>
</dbReference>
<gene>
    <name evidence="10" type="ORF">pdam_00013402</name>
</gene>
<dbReference type="Proteomes" id="UP000275408">
    <property type="component" value="Unassembled WGS sequence"/>
</dbReference>
<evidence type="ECO:0000256" key="3">
    <source>
        <dbReference type="ARBA" id="ARBA00022692"/>
    </source>
</evidence>
<dbReference type="STRING" id="46731.A0A3M6UWG8"/>
<dbReference type="Gene3D" id="2.60.220.50">
    <property type="match status" value="1"/>
</dbReference>
<dbReference type="Pfam" id="PF01825">
    <property type="entry name" value="GPS"/>
    <property type="match status" value="1"/>
</dbReference>
<feature type="transmembrane region" description="Helical" evidence="7">
    <location>
        <begin position="728"/>
        <end position="751"/>
    </location>
</feature>
<evidence type="ECO:0000256" key="5">
    <source>
        <dbReference type="ARBA" id="ARBA00023136"/>
    </source>
</evidence>
<keyword evidence="5 7" id="KW-0472">Membrane</keyword>
<dbReference type="Pfam" id="PF16489">
    <property type="entry name" value="GAIN"/>
    <property type="match status" value="1"/>
</dbReference>
<evidence type="ECO:0000259" key="9">
    <source>
        <dbReference type="PROSITE" id="PS50261"/>
    </source>
</evidence>
<dbReference type="SMART" id="SM00303">
    <property type="entry name" value="GPS"/>
    <property type="match status" value="1"/>
</dbReference>
<dbReference type="InterPro" id="IPR000832">
    <property type="entry name" value="GPCR_2_secretin-like"/>
</dbReference>
<dbReference type="InterPro" id="IPR046338">
    <property type="entry name" value="GAIN_dom_sf"/>
</dbReference>
<feature type="transmembrane region" description="Helical" evidence="7">
    <location>
        <begin position="606"/>
        <end position="624"/>
    </location>
</feature>
<evidence type="ECO:0000313" key="10">
    <source>
        <dbReference type="EMBL" id="RMX58046.1"/>
    </source>
</evidence>
<evidence type="ECO:0000259" key="8">
    <source>
        <dbReference type="PROSITE" id="PS50221"/>
    </source>
</evidence>
<feature type="transmembrane region" description="Helical" evidence="7">
    <location>
        <begin position="644"/>
        <end position="663"/>
    </location>
</feature>
<dbReference type="InterPro" id="IPR032471">
    <property type="entry name" value="AGRL2-4_GAIN_subdom_A"/>
</dbReference>
<reference evidence="10 11" key="1">
    <citation type="journal article" date="2018" name="Sci. Rep.">
        <title>Comparative analysis of the Pocillopora damicornis genome highlights role of immune system in coral evolution.</title>
        <authorList>
            <person name="Cunning R."/>
            <person name="Bay R.A."/>
            <person name="Gillette P."/>
            <person name="Baker A.C."/>
            <person name="Traylor-Knowles N."/>
        </authorList>
    </citation>
    <scope>NUCLEOTIDE SEQUENCE [LARGE SCALE GENOMIC DNA]</scope>
    <source>
        <strain evidence="10">RSMAS</strain>
        <tissue evidence="10">Whole animal</tissue>
    </source>
</reference>
<dbReference type="InterPro" id="IPR057244">
    <property type="entry name" value="GAIN_B"/>
</dbReference>
<evidence type="ECO:0008006" key="12">
    <source>
        <dbReference type="Google" id="ProtNLM"/>
    </source>
</evidence>
<comment type="caution">
    <text evidence="10">The sequence shown here is derived from an EMBL/GenBank/DDBJ whole genome shotgun (WGS) entry which is preliminary data.</text>
</comment>
<proteinExistence type="predicted"/>
<feature type="domain" description="GAIN-B" evidence="8">
    <location>
        <begin position="398"/>
        <end position="563"/>
    </location>
</feature>
<keyword evidence="6" id="KW-1015">Disulfide bond</keyword>
<dbReference type="PANTHER" id="PTHR12011:SF347">
    <property type="entry name" value="FI21270P1-RELATED"/>
    <property type="match status" value="1"/>
</dbReference>
<keyword evidence="4 7" id="KW-1133">Transmembrane helix</keyword>
<feature type="transmembrane region" description="Helical" evidence="7">
    <location>
        <begin position="757"/>
        <end position="779"/>
    </location>
</feature>
<evidence type="ECO:0000256" key="1">
    <source>
        <dbReference type="ARBA" id="ARBA00004651"/>
    </source>
</evidence>
<dbReference type="OrthoDB" id="5984372at2759"/>
<sequence>MQFVFIIHLISLMLIFVMVHRVLSERCNNSNWWESLDRTPGWSVCPRNNTYLKGFWRSQNKTGDERVGRLEKGRCCDAAEPRYAGQPSRCVNANLSRTLNGFNVWALCPRGFYMNGIRTESHRPYDSFVNNIDGARCCHPTDHPSSYGDCYDEDVAISFNNKGWSECQENGYYMTGFYKSNCHDLNCIDKFKCCKHLLRRNSRDARSIIKKDVFSSCHERGIKKNSEKRPKNIFLNLLRSSDAENGNYIVVQLFLYTKRDKNEEFLGESLISQSCDASKVDAIITGRYPSANLSTVITKFLNLTKTGNELKLNLSELSFSVDMLKQLVQYNSMKNNSAIGATSDQQNIVKVASNLLEEENTKTWLSLQEKKGNITDILLKTMDDFAFQVNSNLGYSTNKSELLSRNIALRVDRWNPKHEVDFAQYGATILVPGSAISDTIETRMSTIAYRTLKNVLRLPVDGPSNNQSAGGRLRRSGTSIVSFTIHDRVSGSLNKPIKLAFNHNNKSSDLIGQCVFWEIDQSQRTWLTRGCVSVVRESNSSVTTCECDHLTIFAVLLNNKPVKARHQPYFKHISTVGCACSLFFLVLTCVTILTCWKKLRSFRITMLLHLFAAISVSCLLIIIAGKAERPKAERQEILALKKKWFYALGWGVPVLIVAISLAVTGIKSYAANNCWLTTEHWLIYWAFVAPVAVILLINSILLIFLLRRIHRATKTKNNKTSAKHVKDWLRRFAMLLPVLGVTWSFGFLTFITSTAVFHYIFTILNSFQGLFIFVSFCILDDSVKKSIKSILCEKMNTTKRDTREGNTVFQEVKKTHGTFHLE</sequence>
<dbReference type="GO" id="GO:0004930">
    <property type="term" value="F:G protein-coupled receptor activity"/>
    <property type="evidence" value="ECO:0007669"/>
    <property type="project" value="InterPro"/>
</dbReference>
<evidence type="ECO:0000256" key="4">
    <source>
        <dbReference type="ARBA" id="ARBA00022989"/>
    </source>
</evidence>
<evidence type="ECO:0000256" key="2">
    <source>
        <dbReference type="ARBA" id="ARBA00022475"/>
    </source>
</evidence>
<keyword evidence="3 7" id="KW-0812">Transmembrane</keyword>
<feature type="transmembrane region" description="Helical" evidence="7">
    <location>
        <begin position="683"/>
        <end position="707"/>
    </location>
</feature>
<dbReference type="Pfam" id="PF00002">
    <property type="entry name" value="7tm_2"/>
    <property type="match status" value="2"/>
</dbReference>
<dbReference type="EMBL" id="RCHS01000548">
    <property type="protein sequence ID" value="RMX58046.1"/>
    <property type="molecule type" value="Genomic_DNA"/>
</dbReference>
<accession>A0A3M6UWG8</accession>
<comment type="subcellular location">
    <subcellularLocation>
        <location evidence="1">Cell membrane</location>
        <topology evidence="1">Multi-pass membrane protein</topology>
    </subcellularLocation>
</comment>
<feature type="transmembrane region" description="Helical" evidence="7">
    <location>
        <begin position="6"/>
        <end position="23"/>
    </location>
</feature>
<name>A0A3M6UWG8_POCDA</name>
<dbReference type="InterPro" id="IPR017981">
    <property type="entry name" value="GPCR_2-like_7TM"/>
</dbReference>
<evidence type="ECO:0000256" key="6">
    <source>
        <dbReference type="ARBA" id="ARBA00023157"/>
    </source>
</evidence>
<dbReference type="Gene3D" id="1.20.1070.10">
    <property type="entry name" value="Rhodopsin 7-helix transmembrane proteins"/>
    <property type="match status" value="2"/>
</dbReference>
<dbReference type="PANTHER" id="PTHR12011">
    <property type="entry name" value="ADHESION G-PROTEIN COUPLED RECEPTOR"/>
    <property type="match status" value="1"/>
</dbReference>
<dbReference type="PROSITE" id="PS50261">
    <property type="entry name" value="G_PROTEIN_RECEP_F2_4"/>
    <property type="match status" value="1"/>
</dbReference>